<sequence>MLEGGDAAASTSDKISNVSSAFLISLPLEMCAGGRGEGGRETCPRFLRQSRLNSSTRGMTAALREREPPSRPIT</sequence>
<keyword evidence="3" id="KW-1185">Reference proteome</keyword>
<protein>
    <submittedName>
        <fullName evidence="2">Uncharacterized protein</fullName>
    </submittedName>
</protein>
<accession>A0A8X6WSD2</accession>
<comment type="caution">
    <text evidence="2">The sequence shown here is derived from an EMBL/GenBank/DDBJ whole genome shotgun (WGS) entry which is preliminary data.</text>
</comment>
<name>A0A8X6WSD2_9ARAC</name>
<reference evidence="2" key="1">
    <citation type="submission" date="2020-08" db="EMBL/GenBank/DDBJ databases">
        <title>Multicomponent nature underlies the extraordinary mechanical properties of spider dragline silk.</title>
        <authorList>
            <person name="Kono N."/>
            <person name="Nakamura H."/>
            <person name="Mori M."/>
            <person name="Yoshida Y."/>
            <person name="Ohtoshi R."/>
            <person name="Malay A.D."/>
            <person name="Moran D.A.P."/>
            <person name="Tomita M."/>
            <person name="Numata K."/>
            <person name="Arakawa K."/>
        </authorList>
    </citation>
    <scope>NUCLEOTIDE SEQUENCE</scope>
</reference>
<dbReference type="EMBL" id="BMAV01001244">
    <property type="protein sequence ID" value="GFY39171.1"/>
    <property type="molecule type" value="Genomic_DNA"/>
</dbReference>
<evidence type="ECO:0000313" key="2">
    <source>
        <dbReference type="EMBL" id="GFY39171.1"/>
    </source>
</evidence>
<evidence type="ECO:0000313" key="3">
    <source>
        <dbReference type="Proteomes" id="UP000886998"/>
    </source>
</evidence>
<dbReference type="AlphaFoldDB" id="A0A8X6WSD2"/>
<gene>
    <name evidence="2" type="ORF">TNIN_499011</name>
</gene>
<feature type="compositionally biased region" description="Basic and acidic residues" evidence="1">
    <location>
        <begin position="63"/>
        <end position="74"/>
    </location>
</feature>
<dbReference type="Proteomes" id="UP000886998">
    <property type="component" value="Unassembled WGS sequence"/>
</dbReference>
<feature type="region of interest" description="Disordered" evidence="1">
    <location>
        <begin position="51"/>
        <end position="74"/>
    </location>
</feature>
<evidence type="ECO:0000256" key="1">
    <source>
        <dbReference type="SAM" id="MobiDB-lite"/>
    </source>
</evidence>
<proteinExistence type="predicted"/>
<organism evidence="2 3">
    <name type="scientific">Trichonephila inaurata madagascariensis</name>
    <dbReference type="NCBI Taxonomy" id="2747483"/>
    <lineage>
        <taxon>Eukaryota</taxon>
        <taxon>Metazoa</taxon>
        <taxon>Ecdysozoa</taxon>
        <taxon>Arthropoda</taxon>
        <taxon>Chelicerata</taxon>
        <taxon>Arachnida</taxon>
        <taxon>Araneae</taxon>
        <taxon>Araneomorphae</taxon>
        <taxon>Entelegynae</taxon>
        <taxon>Araneoidea</taxon>
        <taxon>Nephilidae</taxon>
        <taxon>Trichonephila</taxon>
        <taxon>Trichonephila inaurata</taxon>
    </lineage>
</organism>